<evidence type="ECO:0000256" key="2">
    <source>
        <dbReference type="ARBA" id="ARBA00022448"/>
    </source>
</evidence>
<dbReference type="InterPro" id="IPR050352">
    <property type="entry name" value="ABCG_transporters"/>
</dbReference>
<dbReference type="AlphaFoldDB" id="A0A225VKD2"/>
<proteinExistence type="predicted"/>
<sequence length="758" mass="83431">MGQTHCVRAAAAWGEDVVTSSTVASHLSKYSQFLAVRLGYSVSLAFDNLTYAVQVNKNAKRTDTVAGITGYAEAGKMTAVVGGGRAGKSAFLGTLAGEQDQSKGTIYYNGNEASALVRRRTTGYCWFSDDHVAWHGTTTVREALCLSAYLRQDDGIPDSRKVETVEACLELLGLTEVADQHIDSCSGVETRLVAIGVELAFTPSVLLLDEPTCGLDEKSAQRIIRVMQQIAHTGRTVVCSLGDSAPSTEFRSFDRLLLLSSTGETIFHGESRNLVQYLEGISGVKKINSSKSIIAWALETVGEVSINSHSATTTTTRGSKTRMSTKKKSFTSASSMTGSNTVNHEKETRFVQLFQNSQVRRSLLIQLQRGGYLRPGLKSVPEKETRFVQLFQNSQVRRSLLTQLQRGGYLRPGLKSVPALITSYQSGKVTAYAASWMTQMSLLVRRVVFSYWRSLSSIMTIRSVSTQWQLFGVLGLFMVLFMWFLWIFIAARNTEYDTFDGVNYGVSLIAWSTLVLGSGLTLCATARASRGNAWRENDCWRREQAWKAYPAVTYHTCCLIVELLVVLLITLVAAVFTFTLFDFWSISDSGNFLLYWLTLAIFALGQLYLSQWLVRLVRSGGIAAAAAAGINLLPLLSFVWTLRSTALGNLTWLLVPQRFALQALQALIFGVTADSCISTVEVGGEATGVESELVCRDLRLIPSGERYVNQQIAVHSYAEIEYGAYRDSVSLNLVGLVIILVTFRLLVILSLQKRQTCA</sequence>
<dbReference type="GO" id="GO:0016020">
    <property type="term" value="C:membrane"/>
    <property type="evidence" value="ECO:0007669"/>
    <property type="project" value="UniProtKB-SubCell"/>
</dbReference>
<evidence type="ECO:0000256" key="9">
    <source>
        <dbReference type="SAM" id="Phobius"/>
    </source>
</evidence>
<dbReference type="SUPFAM" id="SSF52540">
    <property type="entry name" value="P-loop containing nucleoside triphosphate hydrolases"/>
    <property type="match status" value="1"/>
</dbReference>
<dbReference type="Pfam" id="PF00005">
    <property type="entry name" value="ABC_tran"/>
    <property type="match status" value="1"/>
</dbReference>
<feature type="transmembrane region" description="Helical" evidence="9">
    <location>
        <begin position="509"/>
        <end position="528"/>
    </location>
</feature>
<evidence type="ECO:0000259" key="10">
    <source>
        <dbReference type="PROSITE" id="PS50893"/>
    </source>
</evidence>
<dbReference type="EMBL" id="NBNE01004370">
    <property type="protein sequence ID" value="OWZ05554.1"/>
    <property type="molecule type" value="Genomic_DNA"/>
</dbReference>
<dbReference type="GO" id="GO:0005524">
    <property type="term" value="F:ATP binding"/>
    <property type="evidence" value="ECO:0007669"/>
    <property type="project" value="UniProtKB-KW"/>
</dbReference>
<feature type="transmembrane region" description="Helical" evidence="9">
    <location>
        <begin position="548"/>
        <end position="581"/>
    </location>
</feature>
<keyword evidence="5" id="KW-0067">ATP-binding</keyword>
<comment type="caution">
    <text evidence="11">The sequence shown here is derived from an EMBL/GenBank/DDBJ whole genome shotgun (WGS) entry which is preliminary data.</text>
</comment>
<dbReference type="OrthoDB" id="66620at2759"/>
<dbReference type="PANTHER" id="PTHR48041:SF91">
    <property type="entry name" value="ABC TRANSPORTER G FAMILY MEMBER 28"/>
    <property type="match status" value="1"/>
</dbReference>
<dbReference type="InterPro" id="IPR003439">
    <property type="entry name" value="ABC_transporter-like_ATP-bd"/>
</dbReference>
<evidence type="ECO:0000256" key="7">
    <source>
        <dbReference type="ARBA" id="ARBA00023136"/>
    </source>
</evidence>
<dbReference type="SMART" id="SM00382">
    <property type="entry name" value="AAA"/>
    <property type="match status" value="1"/>
</dbReference>
<keyword evidence="2" id="KW-0813">Transport</keyword>
<dbReference type="GO" id="GO:0016887">
    <property type="term" value="F:ATP hydrolysis activity"/>
    <property type="evidence" value="ECO:0007669"/>
    <property type="project" value="InterPro"/>
</dbReference>
<keyword evidence="4" id="KW-0547">Nucleotide-binding</keyword>
<evidence type="ECO:0000256" key="6">
    <source>
        <dbReference type="ARBA" id="ARBA00022989"/>
    </source>
</evidence>
<dbReference type="STRING" id="4795.A0A225VKD2"/>
<dbReference type="InterPro" id="IPR027417">
    <property type="entry name" value="P-loop_NTPase"/>
</dbReference>
<comment type="subcellular location">
    <subcellularLocation>
        <location evidence="1">Membrane</location>
        <topology evidence="1">Multi-pass membrane protein</topology>
    </subcellularLocation>
</comment>
<reference evidence="12" key="1">
    <citation type="submission" date="2017-03" db="EMBL/GenBank/DDBJ databases">
        <title>Phytopthora megakarya and P. palmivora, two closely related causual agents of cacao black pod achieved similar genome size and gene model numbers by different mechanisms.</title>
        <authorList>
            <person name="Ali S."/>
            <person name="Shao J."/>
            <person name="Larry D.J."/>
            <person name="Kronmiller B."/>
            <person name="Shen D."/>
            <person name="Strem M.D."/>
            <person name="Melnick R.L."/>
            <person name="Guiltinan M.J."/>
            <person name="Tyler B.M."/>
            <person name="Meinhardt L.W."/>
            <person name="Bailey B.A."/>
        </authorList>
    </citation>
    <scope>NUCLEOTIDE SEQUENCE [LARGE SCALE GENOMIC DNA]</scope>
    <source>
        <strain evidence="12">zdho120</strain>
    </source>
</reference>
<feature type="transmembrane region" description="Helical" evidence="9">
    <location>
        <begin position="622"/>
        <end position="642"/>
    </location>
</feature>
<name>A0A225VKD2_9STRA</name>
<feature type="domain" description="ABC transporter" evidence="10">
    <location>
        <begin position="44"/>
        <end position="287"/>
    </location>
</feature>
<feature type="transmembrane region" description="Helical" evidence="9">
    <location>
        <begin position="470"/>
        <end position="489"/>
    </location>
</feature>
<keyword evidence="6 9" id="KW-1133">Transmembrane helix</keyword>
<accession>A0A225VKD2</accession>
<keyword evidence="12" id="KW-1185">Reference proteome</keyword>
<dbReference type="PANTHER" id="PTHR48041">
    <property type="entry name" value="ABC TRANSPORTER G FAMILY MEMBER 28"/>
    <property type="match status" value="1"/>
</dbReference>
<dbReference type="PROSITE" id="PS50893">
    <property type="entry name" value="ABC_TRANSPORTER_2"/>
    <property type="match status" value="1"/>
</dbReference>
<evidence type="ECO:0000256" key="4">
    <source>
        <dbReference type="ARBA" id="ARBA00022741"/>
    </source>
</evidence>
<evidence type="ECO:0000256" key="5">
    <source>
        <dbReference type="ARBA" id="ARBA00022840"/>
    </source>
</evidence>
<protein>
    <recommendedName>
        <fullName evidence="10">ABC transporter domain-containing protein</fullName>
    </recommendedName>
</protein>
<dbReference type="Gene3D" id="3.40.50.300">
    <property type="entry name" value="P-loop containing nucleotide triphosphate hydrolases"/>
    <property type="match status" value="1"/>
</dbReference>
<feature type="compositionally biased region" description="Basic residues" evidence="8">
    <location>
        <begin position="319"/>
        <end position="329"/>
    </location>
</feature>
<dbReference type="Proteomes" id="UP000198211">
    <property type="component" value="Unassembled WGS sequence"/>
</dbReference>
<gene>
    <name evidence="11" type="ORF">PHMEG_00022338</name>
</gene>
<keyword evidence="3 9" id="KW-0812">Transmembrane</keyword>
<feature type="transmembrane region" description="Helical" evidence="9">
    <location>
        <begin position="731"/>
        <end position="751"/>
    </location>
</feature>
<evidence type="ECO:0000313" key="12">
    <source>
        <dbReference type="Proteomes" id="UP000198211"/>
    </source>
</evidence>
<feature type="region of interest" description="Disordered" evidence="8">
    <location>
        <begin position="311"/>
        <end position="341"/>
    </location>
</feature>
<dbReference type="InterPro" id="IPR003593">
    <property type="entry name" value="AAA+_ATPase"/>
</dbReference>
<evidence type="ECO:0000256" key="8">
    <source>
        <dbReference type="SAM" id="MobiDB-lite"/>
    </source>
</evidence>
<dbReference type="GO" id="GO:0042626">
    <property type="term" value="F:ATPase-coupled transmembrane transporter activity"/>
    <property type="evidence" value="ECO:0007669"/>
    <property type="project" value="TreeGrafter"/>
</dbReference>
<evidence type="ECO:0000256" key="1">
    <source>
        <dbReference type="ARBA" id="ARBA00004141"/>
    </source>
</evidence>
<organism evidence="11 12">
    <name type="scientific">Phytophthora megakarya</name>
    <dbReference type="NCBI Taxonomy" id="4795"/>
    <lineage>
        <taxon>Eukaryota</taxon>
        <taxon>Sar</taxon>
        <taxon>Stramenopiles</taxon>
        <taxon>Oomycota</taxon>
        <taxon>Peronosporomycetes</taxon>
        <taxon>Peronosporales</taxon>
        <taxon>Peronosporaceae</taxon>
        <taxon>Phytophthora</taxon>
    </lineage>
</organism>
<keyword evidence="7 9" id="KW-0472">Membrane</keyword>
<evidence type="ECO:0000256" key="3">
    <source>
        <dbReference type="ARBA" id="ARBA00022692"/>
    </source>
</evidence>
<feature type="transmembrane region" description="Helical" evidence="9">
    <location>
        <begin position="593"/>
        <end position="610"/>
    </location>
</feature>
<evidence type="ECO:0000313" key="11">
    <source>
        <dbReference type="EMBL" id="OWZ05554.1"/>
    </source>
</evidence>